<proteinExistence type="predicted"/>
<dbReference type="EMBL" id="UZAI01000289">
    <property type="protein sequence ID" value="VDO50961.1"/>
    <property type="molecule type" value="Genomic_DNA"/>
</dbReference>
<protein>
    <submittedName>
        <fullName evidence="1">Uncharacterized protein</fullName>
    </submittedName>
</protein>
<gene>
    <name evidence="1" type="ORF">SMRZ_LOCUS1341</name>
</gene>
<keyword evidence="2" id="KW-1185">Reference proteome</keyword>
<organism evidence="1 2">
    <name type="scientific">Schistosoma margrebowiei</name>
    <dbReference type="NCBI Taxonomy" id="48269"/>
    <lineage>
        <taxon>Eukaryota</taxon>
        <taxon>Metazoa</taxon>
        <taxon>Spiralia</taxon>
        <taxon>Lophotrochozoa</taxon>
        <taxon>Platyhelminthes</taxon>
        <taxon>Trematoda</taxon>
        <taxon>Digenea</taxon>
        <taxon>Strigeidida</taxon>
        <taxon>Schistosomatoidea</taxon>
        <taxon>Schistosomatidae</taxon>
        <taxon>Schistosoma</taxon>
    </lineage>
</organism>
<evidence type="ECO:0000313" key="2">
    <source>
        <dbReference type="Proteomes" id="UP000277204"/>
    </source>
</evidence>
<dbReference type="AlphaFoldDB" id="A0A183LC16"/>
<evidence type="ECO:0000313" key="1">
    <source>
        <dbReference type="EMBL" id="VDO50961.1"/>
    </source>
</evidence>
<dbReference type="Proteomes" id="UP000277204">
    <property type="component" value="Unassembled WGS sequence"/>
</dbReference>
<sequence>MKLKKQWATEKTALQKFDRAFLRHTGKLNEFKVTLDTRFQVLQDLLEEEKNCYRKHQGIDYRGTNFNLPEGSGPQEASS</sequence>
<name>A0A183LC16_9TREM</name>
<accession>A0A183LC16</accession>
<reference evidence="1 2" key="1">
    <citation type="submission" date="2018-11" db="EMBL/GenBank/DDBJ databases">
        <authorList>
            <consortium name="Pathogen Informatics"/>
        </authorList>
    </citation>
    <scope>NUCLEOTIDE SEQUENCE [LARGE SCALE GENOMIC DNA]</scope>
    <source>
        <strain evidence="1 2">Zambia</strain>
    </source>
</reference>